<reference evidence="7" key="1">
    <citation type="submission" date="2016-10" db="EMBL/GenBank/DDBJ databases">
        <authorList>
            <person name="de Groot N.N."/>
        </authorList>
    </citation>
    <scope>NUCLEOTIDE SEQUENCE</scope>
</reference>
<dbReference type="InterPro" id="IPR023397">
    <property type="entry name" value="SAM-dep_MeTrfase_MraW_recog"/>
</dbReference>
<dbReference type="FunFam" id="1.10.150.170:FF:000001">
    <property type="entry name" value="Ribosomal RNA small subunit methyltransferase H"/>
    <property type="match status" value="1"/>
</dbReference>
<organism evidence="7">
    <name type="scientific">hydrothermal vent metagenome</name>
    <dbReference type="NCBI Taxonomy" id="652676"/>
    <lineage>
        <taxon>unclassified sequences</taxon>
        <taxon>metagenomes</taxon>
        <taxon>ecological metagenomes</taxon>
    </lineage>
</organism>
<evidence type="ECO:0000256" key="2">
    <source>
        <dbReference type="ARBA" id="ARBA00022490"/>
    </source>
</evidence>
<protein>
    <submittedName>
        <fullName evidence="7">rRNA small subunit methyltransferase H</fullName>
    </submittedName>
</protein>
<dbReference type="PIRSF" id="PIRSF004486">
    <property type="entry name" value="MraW"/>
    <property type="match status" value="1"/>
</dbReference>
<evidence type="ECO:0000256" key="4">
    <source>
        <dbReference type="ARBA" id="ARBA00022603"/>
    </source>
</evidence>
<dbReference type="Gene3D" id="1.10.150.170">
    <property type="entry name" value="Putative methyltransferase TM0872, insert domain"/>
    <property type="match status" value="1"/>
</dbReference>
<dbReference type="InterPro" id="IPR002903">
    <property type="entry name" value="RsmH"/>
</dbReference>
<keyword evidence="6" id="KW-0949">S-adenosyl-L-methionine</keyword>
<dbReference type="SUPFAM" id="SSF53335">
    <property type="entry name" value="S-adenosyl-L-methionine-dependent methyltransferases"/>
    <property type="match status" value="1"/>
</dbReference>
<evidence type="ECO:0000256" key="1">
    <source>
        <dbReference type="ARBA" id="ARBA00010396"/>
    </source>
</evidence>
<comment type="similarity">
    <text evidence="1">Belongs to the methyltransferase superfamily. RsmH family.</text>
</comment>
<dbReference type="HAMAP" id="MF_01007">
    <property type="entry name" value="16SrRNA_methyltr_H"/>
    <property type="match status" value="1"/>
</dbReference>
<keyword evidence="4 7" id="KW-0489">Methyltransferase</keyword>
<dbReference type="EMBL" id="FPHQ01000175">
    <property type="protein sequence ID" value="SFV77276.1"/>
    <property type="molecule type" value="Genomic_DNA"/>
</dbReference>
<evidence type="ECO:0000256" key="5">
    <source>
        <dbReference type="ARBA" id="ARBA00022679"/>
    </source>
</evidence>
<dbReference type="AlphaFoldDB" id="A0A1W1DA14"/>
<keyword evidence="5 7" id="KW-0808">Transferase</keyword>
<dbReference type="GO" id="GO:0005737">
    <property type="term" value="C:cytoplasm"/>
    <property type="evidence" value="ECO:0007669"/>
    <property type="project" value="TreeGrafter"/>
</dbReference>
<dbReference type="PANTHER" id="PTHR11265:SF0">
    <property type="entry name" value="12S RRNA N4-METHYLCYTIDINE METHYLTRANSFERASE"/>
    <property type="match status" value="1"/>
</dbReference>
<dbReference type="Gene3D" id="3.40.50.150">
    <property type="entry name" value="Vaccinia Virus protein VP39"/>
    <property type="match status" value="1"/>
</dbReference>
<evidence type="ECO:0000256" key="3">
    <source>
        <dbReference type="ARBA" id="ARBA00022552"/>
    </source>
</evidence>
<dbReference type="SUPFAM" id="SSF81799">
    <property type="entry name" value="Putative methyltransferase TM0872, insert domain"/>
    <property type="match status" value="1"/>
</dbReference>
<keyword evidence="3" id="KW-0698">rRNA processing</keyword>
<dbReference type="GO" id="GO:0070475">
    <property type="term" value="P:rRNA base methylation"/>
    <property type="evidence" value="ECO:0007669"/>
    <property type="project" value="TreeGrafter"/>
</dbReference>
<evidence type="ECO:0000256" key="6">
    <source>
        <dbReference type="ARBA" id="ARBA00022691"/>
    </source>
</evidence>
<accession>A0A1W1DA14</accession>
<dbReference type="InterPro" id="IPR029063">
    <property type="entry name" value="SAM-dependent_MTases_sf"/>
</dbReference>
<name>A0A1W1DA14_9ZZZZ</name>
<dbReference type="PANTHER" id="PTHR11265">
    <property type="entry name" value="S-ADENOSYL-METHYLTRANSFERASE MRAW"/>
    <property type="match status" value="1"/>
</dbReference>
<sequence length="314" mass="35211">MTTHHHQSVMFDESIEGLNIKNNGVYIDATFGRGGHTRGILEKSSDSGKVIAFDQDISAVDYAKANFNDDRLEVIHSAFANMGKILDEHKLIGKIDGILMDLGVSSPQLDNAERGFSFNSDGPLDMRMDQTKGMSAAQWLANADETEIANVIYQFGEERKSRHIASAIKKYQQNQSIDTTLQLANIIAGVVKSKKNKHPATRSFQAIRIFINQELKQLSEVLEQTIQLLAPKGRLCVISFHSIEDRIVKQFIQKYSKQKQLPKGLPIMDSGTHETMLKDLGKHFASKEELQVNNRSRSAILRVAQRTTLEVEKC</sequence>
<proteinExistence type="inferred from homology"/>
<dbReference type="NCBIfam" id="TIGR00006">
    <property type="entry name" value="16S rRNA (cytosine(1402)-N(4))-methyltransferase RsmH"/>
    <property type="match status" value="1"/>
</dbReference>
<keyword evidence="2" id="KW-0963">Cytoplasm</keyword>
<gene>
    <name evidence="7" type="ORF">MNB_SUP05-10-741</name>
</gene>
<dbReference type="GO" id="GO:0071424">
    <property type="term" value="F:rRNA (cytosine-N4-)-methyltransferase activity"/>
    <property type="evidence" value="ECO:0007669"/>
    <property type="project" value="TreeGrafter"/>
</dbReference>
<dbReference type="Pfam" id="PF01795">
    <property type="entry name" value="Methyltransf_5"/>
    <property type="match status" value="1"/>
</dbReference>
<evidence type="ECO:0000313" key="7">
    <source>
        <dbReference type="EMBL" id="SFV77276.1"/>
    </source>
</evidence>